<comment type="caution">
    <text evidence="6">The sequence shown here is derived from an EMBL/GenBank/DDBJ whole genome shotgun (WGS) entry which is preliminary data.</text>
</comment>
<keyword evidence="7" id="KW-1185">Reference proteome</keyword>
<dbReference type="InterPro" id="IPR027417">
    <property type="entry name" value="P-loop_NTPase"/>
</dbReference>
<name>A0A7W5JVE7_9ACTN</name>
<evidence type="ECO:0000256" key="2">
    <source>
        <dbReference type="ARBA" id="ARBA00022840"/>
    </source>
</evidence>
<feature type="domain" description="DNA mismatch repair proteins mutS family" evidence="5">
    <location>
        <begin position="328"/>
        <end position="495"/>
    </location>
</feature>
<organism evidence="6 7">
    <name type="scientific">Microlunatus antarcticus</name>
    <dbReference type="NCBI Taxonomy" id="53388"/>
    <lineage>
        <taxon>Bacteria</taxon>
        <taxon>Bacillati</taxon>
        <taxon>Actinomycetota</taxon>
        <taxon>Actinomycetes</taxon>
        <taxon>Propionibacteriales</taxon>
        <taxon>Propionibacteriaceae</taxon>
        <taxon>Microlunatus</taxon>
    </lineage>
</organism>
<evidence type="ECO:0000259" key="5">
    <source>
        <dbReference type="SMART" id="SM00534"/>
    </source>
</evidence>
<keyword evidence="3" id="KW-0238">DNA-binding</keyword>
<feature type="compositionally biased region" description="Gly residues" evidence="4">
    <location>
        <begin position="508"/>
        <end position="518"/>
    </location>
</feature>
<feature type="region of interest" description="Disordered" evidence="4">
    <location>
        <begin position="496"/>
        <end position="530"/>
    </location>
</feature>
<keyword evidence="1" id="KW-0547">Nucleotide-binding</keyword>
<dbReference type="Pfam" id="PF00488">
    <property type="entry name" value="MutS_V"/>
    <property type="match status" value="1"/>
</dbReference>
<evidence type="ECO:0000256" key="3">
    <source>
        <dbReference type="ARBA" id="ARBA00023125"/>
    </source>
</evidence>
<dbReference type="EMBL" id="JACHZG010000001">
    <property type="protein sequence ID" value="MBB3327031.1"/>
    <property type="molecule type" value="Genomic_DNA"/>
</dbReference>
<accession>A0A7W5JVE7</accession>
<evidence type="ECO:0000256" key="1">
    <source>
        <dbReference type="ARBA" id="ARBA00022741"/>
    </source>
</evidence>
<dbReference type="PANTHER" id="PTHR11361:SF34">
    <property type="entry name" value="DNA MISMATCH REPAIR PROTEIN MSH1, MITOCHONDRIAL"/>
    <property type="match status" value="1"/>
</dbReference>
<dbReference type="PANTHER" id="PTHR11361">
    <property type="entry name" value="DNA MISMATCH REPAIR PROTEIN MUTS FAMILY MEMBER"/>
    <property type="match status" value="1"/>
</dbReference>
<gene>
    <name evidence="6" type="ORF">FHX39_001975</name>
</gene>
<sequence length="530" mass="56264">MRVRLLSPDHQLDLDADPPWPAPDLVVDLQLDPVLDAMADGDALIRRVATQVLLAPLNAPGSIVYRQEVAADCEQREDVVRRLYVVAGEALESLRHLYPGFLRRTPEMVVRDSTEVIATLLPHLRVVADVATAALAGSLPSQSRHGSGLHRLFTDLVTELDDACFADLDTQLRRLAFPGGMVVGKRLGTGLAGVGDVLHPPAKQHLVDRLGLGDHPSLSFELAARDEAGSQLLSDLRDRALVPLAPAASQAQEDVKSFFRGLRTELAFYLGCLNLRRQLTEAGGVTCRPDLAPPGTGQWNAHGLYDPGLLLRHPTATAVGNDLEADDRAAVVLTGANSGGKSTFLRAVGVATLMAQSGMFVCGSDWTSSVRSGIFTHFVREEDATMASGRLDDELVRLRRIVVALRPDGLVLLNETLASTNESEAADLGVEAVDGLVAAGVQVVLVTHQYALAAKLGGGPDRLFLRAGRADDGRRTFQLLPGPPLRTSFADDLYARMGPWPEDSARGPAGGPAGGSPGPGAADDPSPVSP</sequence>
<keyword evidence="2" id="KW-0067">ATP-binding</keyword>
<dbReference type="GO" id="GO:0005829">
    <property type="term" value="C:cytosol"/>
    <property type="evidence" value="ECO:0007669"/>
    <property type="project" value="TreeGrafter"/>
</dbReference>
<dbReference type="Gene3D" id="3.40.50.300">
    <property type="entry name" value="P-loop containing nucleotide triphosphate hydrolases"/>
    <property type="match status" value="1"/>
</dbReference>
<dbReference type="GO" id="GO:0006298">
    <property type="term" value="P:mismatch repair"/>
    <property type="evidence" value="ECO:0007669"/>
    <property type="project" value="InterPro"/>
</dbReference>
<evidence type="ECO:0000313" key="6">
    <source>
        <dbReference type="EMBL" id="MBB3327031.1"/>
    </source>
</evidence>
<dbReference type="GO" id="GO:0030983">
    <property type="term" value="F:mismatched DNA binding"/>
    <property type="evidence" value="ECO:0007669"/>
    <property type="project" value="InterPro"/>
</dbReference>
<dbReference type="InterPro" id="IPR045076">
    <property type="entry name" value="MutS"/>
</dbReference>
<reference evidence="6 7" key="1">
    <citation type="submission" date="2020-08" db="EMBL/GenBank/DDBJ databases">
        <title>Sequencing the genomes of 1000 actinobacteria strains.</title>
        <authorList>
            <person name="Klenk H.-P."/>
        </authorList>
    </citation>
    <scope>NUCLEOTIDE SEQUENCE [LARGE SCALE GENOMIC DNA]</scope>
    <source>
        <strain evidence="6 7">DSM 11053</strain>
    </source>
</reference>
<protein>
    <recommendedName>
        <fullName evidence="5">DNA mismatch repair proteins mutS family domain-containing protein</fullName>
    </recommendedName>
</protein>
<dbReference type="SMART" id="SM00534">
    <property type="entry name" value="MUTSac"/>
    <property type="match status" value="1"/>
</dbReference>
<feature type="compositionally biased region" description="Low complexity" evidence="4">
    <location>
        <begin position="519"/>
        <end position="530"/>
    </location>
</feature>
<proteinExistence type="predicted"/>
<dbReference type="Proteomes" id="UP000565572">
    <property type="component" value="Unassembled WGS sequence"/>
</dbReference>
<dbReference type="AlphaFoldDB" id="A0A7W5JVE7"/>
<evidence type="ECO:0000313" key="7">
    <source>
        <dbReference type="Proteomes" id="UP000565572"/>
    </source>
</evidence>
<dbReference type="GO" id="GO:0140664">
    <property type="term" value="F:ATP-dependent DNA damage sensor activity"/>
    <property type="evidence" value="ECO:0007669"/>
    <property type="project" value="InterPro"/>
</dbReference>
<dbReference type="InterPro" id="IPR000432">
    <property type="entry name" value="DNA_mismatch_repair_MutS_C"/>
</dbReference>
<dbReference type="SUPFAM" id="SSF52540">
    <property type="entry name" value="P-loop containing nucleoside triphosphate hydrolases"/>
    <property type="match status" value="1"/>
</dbReference>
<dbReference type="RefSeq" id="WP_183337973.1">
    <property type="nucleotide sequence ID" value="NZ_JACHZG010000001.1"/>
</dbReference>
<evidence type="ECO:0000256" key="4">
    <source>
        <dbReference type="SAM" id="MobiDB-lite"/>
    </source>
</evidence>
<dbReference type="GO" id="GO:0005524">
    <property type="term" value="F:ATP binding"/>
    <property type="evidence" value="ECO:0007669"/>
    <property type="project" value="UniProtKB-KW"/>
</dbReference>